<dbReference type="InterPro" id="IPR013783">
    <property type="entry name" value="Ig-like_fold"/>
</dbReference>
<feature type="domain" description="HYR" evidence="4">
    <location>
        <begin position="923"/>
        <end position="1006"/>
    </location>
</feature>
<evidence type="ECO:0000256" key="3">
    <source>
        <dbReference type="SAM" id="SignalP"/>
    </source>
</evidence>
<evidence type="ECO:0000256" key="2">
    <source>
        <dbReference type="ARBA" id="ARBA00022737"/>
    </source>
</evidence>
<dbReference type="PROSITE" id="PS50825">
    <property type="entry name" value="HYR"/>
    <property type="match status" value="3"/>
</dbReference>
<dbReference type="Pfam" id="PF18962">
    <property type="entry name" value="Por_Secre_tail"/>
    <property type="match status" value="1"/>
</dbReference>
<dbReference type="NCBIfam" id="TIGR04183">
    <property type="entry name" value="Por_Secre_tail"/>
    <property type="match status" value="1"/>
</dbReference>
<protein>
    <submittedName>
        <fullName evidence="5">HYR domain-containing protein</fullName>
    </submittedName>
</protein>
<keyword evidence="6" id="KW-1185">Reference proteome</keyword>
<reference evidence="5 6" key="1">
    <citation type="submission" date="2020-02" db="EMBL/GenBank/DDBJ databases">
        <title>Complete genome sequence of Flavobacteriaceae bacterium.</title>
        <authorList>
            <person name="Kim S.-J."/>
            <person name="Kim Y.-S."/>
            <person name="Kim K.-H."/>
        </authorList>
    </citation>
    <scope>NUCLEOTIDE SEQUENCE [LARGE SCALE GENOMIC DNA]</scope>
    <source>
        <strain evidence="5 6">RR4-40</strain>
    </source>
</reference>
<dbReference type="Pfam" id="PF02494">
    <property type="entry name" value="HYR"/>
    <property type="match status" value="4"/>
</dbReference>
<dbReference type="Gene3D" id="2.60.40.10">
    <property type="entry name" value="Immunoglobulins"/>
    <property type="match status" value="1"/>
</dbReference>
<accession>A0A6G6GP11</accession>
<gene>
    <name evidence="5" type="ORF">G5B37_11830</name>
</gene>
<dbReference type="RefSeq" id="WP_164680236.1">
    <property type="nucleotide sequence ID" value="NZ_CP049057.1"/>
</dbReference>
<keyword evidence="1 3" id="KW-0732">Signal</keyword>
<dbReference type="EMBL" id="CP049057">
    <property type="protein sequence ID" value="QIE60224.1"/>
    <property type="molecule type" value="Genomic_DNA"/>
</dbReference>
<feature type="chain" id="PRO_5026073033" evidence="3">
    <location>
        <begin position="22"/>
        <end position="1095"/>
    </location>
</feature>
<dbReference type="PANTHER" id="PTHR24273">
    <property type="entry name" value="FI04643P-RELATED"/>
    <property type="match status" value="1"/>
</dbReference>
<organism evidence="5 6">
    <name type="scientific">Rasiella rasia</name>
    <dbReference type="NCBI Taxonomy" id="2744027"/>
    <lineage>
        <taxon>Bacteria</taxon>
        <taxon>Pseudomonadati</taxon>
        <taxon>Bacteroidota</taxon>
        <taxon>Flavobacteriia</taxon>
        <taxon>Flavobacteriales</taxon>
        <taxon>Flavobacteriaceae</taxon>
        <taxon>Rasiella</taxon>
    </lineage>
</organism>
<dbReference type="InterPro" id="IPR026444">
    <property type="entry name" value="Secre_tail"/>
</dbReference>
<dbReference type="InterPro" id="IPR003410">
    <property type="entry name" value="HYR_dom"/>
</dbReference>
<dbReference type="AlphaFoldDB" id="A0A6G6GP11"/>
<sequence length="1095" mass="113328">MKKTTLSILTCFLLFFFGMHASNFSAVVPPTLTCPSDITVSNDPGTCEAVVDYISMASAIDPEDGDISGSIITTVGPASGSAFPVGVTPMELSVTDSEGNTEICNFTITVNDTEFPAITCPADISSTNDPGVCGANITFLVEGMDNCSVSTTNEITSTFADNNGFAGNMFDITASGGEDVIINGFLGHLTPSFGTETIEIWYKTGTYLGSEDDPAPWTLHETVVAIDNGNTGPGGNAITTLTTPLTIPAGVTYGIFYFTNVANVDYTETPGPTPQSDAFVTLNFGIGKGTSTVNSFSGDNFFWRIWNGTIYYNTGSLSVNQTSGFPSGSVFPIGTTTNTFEVTDAAGNTTSCSFDITVTDDEAPVASCPATLSVNTDPGMCSAVVSYMVPTSDNCPGETLTQTAGLASGSVFPVGTTTNSFEVTDASGLVSICSFDVVVTDMEAPVVNCVDITIQLDATGNAMITEADVDGGSTDNCGVASTSIDITSFTCSDVGANNVTLSVTDVNGNIGTCIAVVTVQDVDPPTAVCQDITVQLDAAGMATITPADIDGGSSDICGIGSLSVDISSFDCSNLGPNNVTFVVTDVNGNSSNCMAVVTIEDTLAPAMVCQDITLQLDATGMATITPADVDGGSTDNCGFASSSIDINSFDCSNIGPNNVTLTGTDNEGNTTSCIAVVTVVDLVAPAVICQDITVQLDATGMAVITPADIDNGSTDNCAIASMSLNNDSFTCANVGIPNNVTLTVTDTFGNTSSCSAIVTVEDAIPISAICQDITVNLDNDGEVTIQPEDIDGGSFDNCGVSNLSISQSLFTCADVGPNDVTLTVTNSNGETASCIAVVTVEETILAPQAICQNITAPLQADGTVTILPEAVNNNSVGIGCNGTLSLDLFTFTCDDVGEPIQVTLTVTNEFGVTDSCTAFVNVVDSLDPAITCPENQFVTSEGPYTLPDYFGNGLVTVQDNCETNLILSQQPPAGTVLQQGSYNITMEVEDPSENIATCVFQLTIDDLLGVETPADITTLLVYPNPASNEIAVANPQRIDLEQLAIYDITGRLVKTIPLQGMGIERRVDISELASATYMIIISSETSQRVLNIVKQ</sequence>
<evidence type="ECO:0000256" key="1">
    <source>
        <dbReference type="ARBA" id="ARBA00022729"/>
    </source>
</evidence>
<dbReference type="PANTHER" id="PTHR24273:SF32">
    <property type="entry name" value="HYALIN"/>
    <property type="match status" value="1"/>
</dbReference>
<feature type="signal peptide" evidence="3">
    <location>
        <begin position="1"/>
        <end position="21"/>
    </location>
</feature>
<name>A0A6G6GP11_9FLAO</name>
<evidence type="ECO:0000313" key="5">
    <source>
        <dbReference type="EMBL" id="QIE60224.1"/>
    </source>
</evidence>
<feature type="domain" description="HYR" evidence="4">
    <location>
        <begin position="359"/>
        <end position="441"/>
    </location>
</feature>
<evidence type="ECO:0000259" key="4">
    <source>
        <dbReference type="PROSITE" id="PS50825"/>
    </source>
</evidence>
<dbReference type="KEGG" id="mgel:G5B37_11830"/>
<proteinExistence type="predicted"/>
<feature type="domain" description="HYR" evidence="4">
    <location>
        <begin position="24"/>
        <end position="112"/>
    </location>
</feature>
<keyword evidence="2" id="KW-0677">Repeat</keyword>
<dbReference type="Proteomes" id="UP000505306">
    <property type="component" value="Chromosome"/>
</dbReference>
<evidence type="ECO:0000313" key="6">
    <source>
        <dbReference type="Proteomes" id="UP000505306"/>
    </source>
</evidence>